<dbReference type="GO" id="GO:0003955">
    <property type="term" value="F:NAD(P)H dehydrogenase (quinone) activity"/>
    <property type="evidence" value="ECO:0007669"/>
    <property type="project" value="TreeGrafter"/>
</dbReference>
<evidence type="ECO:0000256" key="5">
    <source>
        <dbReference type="PIRSR" id="PIRSR000350-4"/>
    </source>
</evidence>
<feature type="domain" description="FAD/NAD(P)-binding" evidence="7">
    <location>
        <begin position="6"/>
        <end position="317"/>
    </location>
</feature>
<evidence type="ECO:0000313" key="9">
    <source>
        <dbReference type="Proteomes" id="UP000632828"/>
    </source>
</evidence>
<dbReference type="InterPro" id="IPR001100">
    <property type="entry name" value="Pyr_nuc-diS_OxRdtase"/>
</dbReference>
<feature type="binding site" evidence="4">
    <location>
        <position position="262"/>
    </location>
    <ligand>
        <name>NAD(+)</name>
        <dbReference type="ChEBI" id="CHEBI:57540"/>
    </ligand>
</feature>
<keyword evidence="2" id="KW-0285">Flavoprotein</keyword>
<dbReference type="PIRSF" id="PIRSF000350">
    <property type="entry name" value="Mercury_reductase_MerA"/>
    <property type="match status" value="1"/>
</dbReference>
<protein>
    <submittedName>
        <fullName evidence="8">NAD(P)/FAD-dependent oxidoreductase</fullName>
    </submittedName>
</protein>
<dbReference type="InterPro" id="IPR036188">
    <property type="entry name" value="FAD/NAD-bd_sf"/>
</dbReference>
<evidence type="ECO:0000259" key="6">
    <source>
        <dbReference type="Pfam" id="PF02852"/>
    </source>
</evidence>
<dbReference type="SUPFAM" id="SSF51905">
    <property type="entry name" value="FAD/NAD(P)-binding domain"/>
    <property type="match status" value="1"/>
</dbReference>
<feature type="disulfide bond" description="Redox-active" evidence="5">
    <location>
        <begin position="43"/>
        <end position="48"/>
    </location>
</feature>
<dbReference type="Pfam" id="PF07992">
    <property type="entry name" value="Pyr_redox_2"/>
    <property type="match status" value="1"/>
</dbReference>
<keyword evidence="4" id="KW-0547">Nucleotide-binding</keyword>
<dbReference type="PANTHER" id="PTHR43014">
    <property type="entry name" value="MERCURIC REDUCTASE"/>
    <property type="match status" value="1"/>
</dbReference>
<reference evidence="8" key="1">
    <citation type="submission" date="2020-09" db="EMBL/GenBank/DDBJ databases">
        <title>Pelobacter alkaliphilus sp. nov., a novel anaerobic arsenate-reducing bacterium from terrestrial mud volcano.</title>
        <authorList>
            <person name="Khomyakova M.A."/>
            <person name="Merkel A.Y."/>
            <person name="Slobodkin A.I."/>
        </authorList>
    </citation>
    <scope>NUCLEOTIDE SEQUENCE</scope>
    <source>
        <strain evidence="8">M08fum</strain>
    </source>
</reference>
<dbReference type="Proteomes" id="UP000632828">
    <property type="component" value="Unassembled WGS sequence"/>
</dbReference>
<dbReference type="PRINTS" id="PR00411">
    <property type="entry name" value="PNDRDTASEI"/>
</dbReference>
<dbReference type="InterPro" id="IPR023753">
    <property type="entry name" value="FAD/NAD-binding_dom"/>
</dbReference>
<feature type="domain" description="Pyridine nucleotide-disulphide oxidoreductase dimerisation" evidence="6">
    <location>
        <begin position="339"/>
        <end position="440"/>
    </location>
</feature>
<evidence type="ECO:0000259" key="7">
    <source>
        <dbReference type="Pfam" id="PF07992"/>
    </source>
</evidence>
<evidence type="ECO:0000256" key="3">
    <source>
        <dbReference type="ARBA" id="ARBA00022827"/>
    </source>
</evidence>
<proteinExistence type="inferred from homology"/>
<dbReference type="Pfam" id="PF02852">
    <property type="entry name" value="Pyr_redox_dim"/>
    <property type="match status" value="1"/>
</dbReference>
<comment type="similarity">
    <text evidence="1">Belongs to the class-I pyridine nucleotide-disulfide oxidoreductase family.</text>
</comment>
<evidence type="ECO:0000313" key="8">
    <source>
        <dbReference type="EMBL" id="MBD1400931.1"/>
    </source>
</evidence>
<name>A0A8J6QQ60_9BACT</name>
<dbReference type="AlphaFoldDB" id="A0A8J6QQ60"/>
<organism evidence="8 9">
    <name type="scientific">Pelovirga terrestris</name>
    <dbReference type="NCBI Taxonomy" id="2771352"/>
    <lineage>
        <taxon>Bacteria</taxon>
        <taxon>Pseudomonadati</taxon>
        <taxon>Thermodesulfobacteriota</taxon>
        <taxon>Desulfuromonadia</taxon>
        <taxon>Geobacterales</taxon>
        <taxon>Geobacteraceae</taxon>
        <taxon>Pelovirga</taxon>
    </lineage>
</organism>
<dbReference type="InterPro" id="IPR004099">
    <property type="entry name" value="Pyr_nucl-diS_OxRdtase_dimer"/>
</dbReference>
<keyword evidence="9" id="KW-1185">Reference proteome</keyword>
<dbReference type="PANTHER" id="PTHR43014:SF2">
    <property type="entry name" value="MERCURIC REDUCTASE"/>
    <property type="match status" value="1"/>
</dbReference>
<comment type="cofactor">
    <cofactor evidence="4">
        <name>FAD</name>
        <dbReference type="ChEBI" id="CHEBI:57692"/>
    </cofactor>
    <text evidence="4">Binds 1 FAD per subunit.</text>
</comment>
<sequence>MTNYDYDIITIGVGPAGLVVSAMGSEMGLKVCAIEKAKVGGECMNAGCIPSKALLRMAKTRHAVTKFPAMQMEEMREPEVKDPFSLIQEQLKAVVAKYDKKLGKVDMVKGEARFVDAHTVEVDGRQISARRIFICTGTRPAKPSIPGLDTIDNLLTNENLFHLEVMPKSMLIIGGGAIGAEMAQAFSRMGCRTTIVQMDPHLLPFADRFAGELLEECFKKEGIAVYNSRSITSVTKNEQGNVVLTTKEGETLEAERLLLAAGRTPVIDKLDLEKAGVQYTPKGIPVNANLQTNVPNIFAVGDCNGNYLFSHAAMHQGMIALMNIMRPWPFKKDFKKYVVPWTVFTEPQVSSVGLREADLIAAGIKYEVIEAKYADYGAAIAEQVTTGSVRVLASKYGKIYGASVIGEGSAEMINEWALAIQKKIRLVDIMLLQHSFPSMSFMNKSIGEMWMMGMLKNETMKKMMTKMLK</sequence>
<keyword evidence="4" id="KW-0520">NAD</keyword>
<dbReference type="SUPFAM" id="SSF55424">
    <property type="entry name" value="FAD/NAD-linked reductases, dimerisation (C-terminal) domain"/>
    <property type="match status" value="1"/>
</dbReference>
<dbReference type="PRINTS" id="PR00368">
    <property type="entry name" value="FADPNR"/>
</dbReference>
<dbReference type="InterPro" id="IPR016156">
    <property type="entry name" value="FAD/NAD-linked_Rdtase_dimer_sf"/>
</dbReference>
<comment type="caution">
    <text evidence="8">The sequence shown here is derived from an EMBL/GenBank/DDBJ whole genome shotgun (WGS) entry which is preliminary data.</text>
</comment>
<feature type="binding site" evidence="4">
    <location>
        <position position="302"/>
    </location>
    <ligand>
        <name>FAD</name>
        <dbReference type="ChEBI" id="CHEBI:57692"/>
    </ligand>
</feature>
<evidence type="ECO:0000256" key="1">
    <source>
        <dbReference type="ARBA" id="ARBA00007532"/>
    </source>
</evidence>
<dbReference type="GO" id="GO:0050660">
    <property type="term" value="F:flavin adenine dinucleotide binding"/>
    <property type="evidence" value="ECO:0007669"/>
    <property type="project" value="TreeGrafter"/>
</dbReference>
<gene>
    <name evidence="8" type="ORF">ICT70_09625</name>
</gene>
<accession>A0A8J6QQ60</accession>
<evidence type="ECO:0000256" key="4">
    <source>
        <dbReference type="PIRSR" id="PIRSR000350-3"/>
    </source>
</evidence>
<dbReference type="Gene3D" id="3.30.390.30">
    <property type="match status" value="1"/>
</dbReference>
<dbReference type="RefSeq" id="WP_191155984.1">
    <property type="nucleotide sequence ID" value="NZ_JACWUN010000010.1"/>
</dbReference>
<dbReference type="EMBL" id="JACWUN010000010">
    <property type="protein sequence ID" value="MBD1400931.1"/>
    <property type="molecule type" value="Genomic_DNA"/>
</dbReference>
<feature type="binding site" evidence="4">
    <location>
        <begin position="174"/>
        <end position="181"/>
    </location>
    <ligand>
        <name>NAD(+)</name>
        <dbReference type="ChEBI" id="CHEBI:57540"/>
    </ligand>
</feature>
<evidence type="ECO:0000256" key="2">
    <source>
        <dbReference type="ARBA" id="ARBA00022630"/>
    </source>
</evidence>
<feature type="binding site" evidence="4">
    <location>
        <position position="52"/>
    </location>
    <ligand>
        <name>FAD</name>
        <dbReference type="ChEBI" id="CHEBI:57692"/>
    </ligand>
</feature>
<keyword evidence="3 4" id="KW-0274">FAD</keyword>
<dbReference type="Gene3D" id="3.50.50.60">
    <property type="entry name" value="FAD/NAD(P)-binding domain"/>
    <property type="match status" value="2"/>
</dbReference>